<dbReference type="SUPFAM" id="SSF52058">
    <property type="entry name" value="L domain-like"/>
    <property type="match status" value="1"/>
</dbReference>
<feature type="non-terminal residue" evidence="1">
    <location>
        <position position="1"/>
    </location>
</feature>
<dbReference type="EMBL" id="BRXZ01002203">
    <property type="protein sequence ID" value="GMH56878.1"/>
    <property type="molecule type" value="Genomic_DNA"/>
</dbReference>
<dbReference type="InterPro" id="IPR001611">
    <property type="entry name" value="Leu-rich_rpt"/>
</dbReference>
<protein>
    <submittedName>
        <fullName evidence="1">Uncharacterized protein</fullName>
    </submittedName>
</protein>
<reference evidence="1" key="1">
    <citation type="submission" date="2022-07" db="EMBL/GenBank/DDBJ databases">
        <title>Genome analysis of Parmales, a sister group of diatoms, reveals the evolutionary specialization of diatoms from phago-mixotrophs to photoautotrophs.</title>
        <authorList>
            <person name="Ban H."/>
            <person name="Sato S."/>
            <person name="Yoshikawa S."/>
            <person name="Kazumasa Y."/>
            <person name="Nakamura Y."/>
            <person name="Ichinomiya M."/>
            <person name="Saitoh K."/>
            <person name="Sato N."/>
            <person name="Blanc-Mathieu R."/>
            <person name="Endo H."/>
            <person name="Kuwata A."/>
            <person name="Ogata H."/>
        </authorList>
    </citation>
    <scope>NUCLEOTIDE SEQUENCE</scope>
</reference>
<proteinExistence type="predicted"/>
<gene>
    <name evidence="1" type="ORF">TrRE_jg1092</name>
</gene>
<sequence length="414" mass="45037">MSWFELSYSGPEGDGQSELEPICGLESLEVLRMNNNFLAGTLSPCLSSMTNLREVDLSWNRLDGLIPSAFFSGMQHLVTLNLSVNKFLGAIPDFSSNVNLVSLDLSLNAHEDRVTHLGFSGFMYDTQFPPSLRNVNLERNSIGGPIPSSLCDTETEVVDLSHNLLTGGLGHCFQGDVSSVRVLDFGKNLLNGTVPSFWSMFHLVSIDLSANELEGGFPTTAITSFHAYENAFTGPIPSSYLLWSSLVHLDVSYNRISGPLSPSWASLSTLESLYVANNYMDGPLPWYYSPGLREFDVSWNLFTGSLPSNMSASFQYFAFENNLLEGVVPYKIWTMPSLRVSYDYTGPNDVACPVGTSGDYGGKPFPDGVCVACHNETCAPYLAQSFCPIGCGHDSSQGAHDTEYEDDSNDGGGG</sequence>
<evidence type="ECO:0000313" key="1">
    <source>
        <dbReference type="EMBL" id="GMH56878.1"/>
    </source>
</evidence>
<name>A0A9W7DZX0_9STRA</name>
<dbReference type="Gene3D" id="3.80.10.10">
    <property type="entry name" value="Ribonuclease Inhibitor"/>
    <property type="match status" value="2"/>
</dbReference>
<dbReference type="Pfam" id="PF00560">
    <property type="entry name" value="LRR_1"/>
    <property type="match status" value="3"/>
</dbReference>
<dbReference type="InterPro" id="IPR032675">
    <property type="entry name" value="LRR_dom_sf"/>
</dbReference>
<comment type="caution">
    <text evidence="1">The sequence shown here is derived from an EMBL/GenBank/DDBJ whole genome shotgun (WGS) entry which is preliminary data.</text>
</comment>
<dbReference type="Proteomes" id="UP001165082">
    <property type="component" value="Unassembled WGS sequence"/>
</dbReference>
<dbReference type="OrthoDB" id="205182at2759"/>
<dbReference type="AlphaFoldDB" id="A0A9W7DZX0"/>
<dbReference type="PANTHER" id="PTHR48065">
    <property type="entry name" value="OS10G0469600 PROTEIN"/>
    <property type="match status" value="1"/>
</dbReference>
<keyword evidence="2" id="KW-1185">Reference proteome</keyword>
<evidence type="ECO:0000313" key="2">
    <source>
        <dbReference type="Proteomes" id="UP001165082"/>
    </source>
</evidence>
<organism evidence="1 2">
    <name type="scientific">Triparma retinervis</name>
    <dbReference type="NCBI Taxonomy" id="2557542"/>
    <lineage>
        <taxon>Eukaryota</taxon>
        <taxon>Sar</taxon>
        <taxon>Stramenopiles</taxon>
        <taxon>Ochrophyta</taxon>
        <taxon>Bolidophyceae</taxon>
        <taxon>Parmales</taxon>
        <taxon>Triparmaceae</taxon>
        <taxon>Triparma</taxon>
    </lineage>
</organism>
<accession>A0A9W7DZX0</accession>